<dbReference type="AlphaFoldDB" id="A0A6G0IK26"/>
<dbReference type="EMBL" id="REGW02000009">
    <property type="protein sequence ID" value="KAE8291859.1"/>
    <property type="molecule type" value="Genomic_DNA"/>
</dbReference>
<evidence type="ECO:0000313" key="1">
    <source>
        <dbReference type="EMBL" id="KAE8291859.1"/>
    </source>
</evidence>
<keyword evidence="2" id="KW-1185">Reference proteome</keyword>
<proteinExistence type="predicted"/>
<comment type="caution">
    <text evidence="1">The sequence shown here is derived from an EMBL/GenBank/DDBJ whole genome shotgun (WGS) entry which is preliminary data.</text>
</comment>
<gene>
    <name evidence="1" type="ORF">D5F01_LYC09220</name>
</gene>
<protein>
    <submittedName>
        <fullName evidence="1">Uncharacterized protein</fullName>
    </submittedName>
</protein>
<accession>A0A6G0IK26</accession>
<organism evidence="1 2">
    <name type="scientific">Larimichthys crocea</name>
    <name type="common">Large yellow croaker</name>
    <name type="synonym">Pseudosciaena crocea</name>
    <dbReference type="NCBI Taxonomy" id="215358"/>
    <lineage>
        <taxon>Eukaryota</taxon>
        <taxon>Metazoa</taxon>
        <taxon>Chordata</taxon>
        <taxon>Craniata</taxon>
        <taxon>Vertebrata</taxon>
        <taxon>Euteleostomi</taxon>
        <taxon>Actinopterygii</taxon>
        <taxon>Neopterygii</taxon>
        <taxon>Teleostei</taxon>
        <taxon>Neoteleostei</taxon>
        <taxon>Acanthomorphata</taxon>
        <taxon>Eupercaria</taxon>
        <taxon>Sciaenidae</taxon>
        <taxon>Larimichthys</taxon>
    </lineage>
</organism>
<reference evidence="1 2" key="1">
    <citation type="submission" date="2019-07" db="EMBL/GenBank/DDBJ databases">
        <title>Chromosome genome assembly for large yellow croaker.</title>
        <authorList>
            <person name="Xiao S."/>
        </authorList>
    </citation>
    <scope>NUCLEOTIDE SEQUENCE [LARGE SCALE GENOMIC DNA]</scope>
    <source>
        <strain evidence="1">JMULYC20181020</strain>
        <tissue evidence="1">Muscle</tissue>
    </source>
</reference>
<name>A0A6G0IK26_LARCR</name>
<sequence length="167" mass="18058">MCAKYLQPLTVWWDHGVPGHHAHLHVELAAQKGVGKCLFPLEMEALPVLTSNSVEAALETMPYAALRKRWQRSCLILSRGTSRTLEATTHADEGGEGQLLCVPEGETGQCSMQAQTLECSPGRCGGDGLESTRTFWAAASVPGCHGSWVRESSSEGCRCPPYSVLFV</sequence>
<dbReference type="Proteomes" id="UP000424527">
    <property type="component" value="Unassembled WGS sequence"/>
</dbReference>
<evidence type="ECO:0000313" key="2">
    <source>
        <dbReference type="Proteomes" id="UP000424527"/>
    </source>
</evidence>